<dbReference type="AlphaFoldDB" id="A0A1F5X4F9"/>
<dbReference type="Proteomes" id="UP000178046">
    <property type="component" value="Unassembled WGS sequence"/>
</dbReference>
<dbReference type="GO" id="GO:0051539">
    <property type="term" value="F:4 iron, 4 sulfur cluster binding"/>
    <property type="evidence" value="ECO:0007669"/>
    <property type="project" value="UniProtKB-KW"/>
</dbReference>
<comment type="similarity">
    <text evidence="2">Belongs to the uracil-DNA glycosylase (UDG) superfamily. Type 4 (UDGa) family.</text>
</comment>
<dbReference type="GO" id="GO:0006281">
    <property type="term" value="P:DNA repair"/>
    <property type="evidence" value="ECO:0007669"/>
    <property type="project" value="UniProtKB-KW"/>
</dbReference>
<dbReference type="InterPro" id="IPR051536">
    <property type="entry name" value="UDG_Type-4/5"/>
</dbReference>
<dbReference type="GO" id="GO:0004844">
    <property type="term" value="F:uracil DNA N-glycosylase activity"/>
    <property type="evidence" value="ECO:0007669"/>
    <property type="project" value="UniProtKB-EC"/>
</dbReference>
<evidence type="ECO:0000256" key="2">
    <source>
        <dbReference type="ARBA" id="ARBA00006521"/>
    </source>
</evidence>
<keyword evidence="7" id="KW-0227">DNA damage</keyword>
<reference evidence="13 14" key="1">
    <citation type="journal article" date="2016" name="Nat. Commun.">
        <title>Thousands of microbial genomes shed light on interconnected biogeochemical processes in an aquifer system.</title>
        <authorList>
            <person name="Anantharaman K."/>
            <person name="Brown C.T."/>
            <person name="Hug L.A."/>
            <person name="Sharon I."/>
            <person name="Castelle C.J."/>
            <person name="Probst A.J."/>
            <person name="Thomas B.C."/>
            <person name="Singh A."/>
            <person name="Wilkins M.J."/>
            <person name="Karaoz U."/>
            <person name="Brodie E.L."/>
            <person name="Williams K.H."/>
            <person name="Hubbard S.S."/>
            <person name="Banfield J.F."/>
        </authorList>
    </citation>
    <scope>NUCLEOTIDE SEQUENCE [LARGE SCALE GENOMIC DNA]</scope>
</reference>
<feature type="non-terminal residue" evidence="13">
    <location>
        <position position="1"/>
    </location>
</feature>
<comment type="caution">
    <text evidence="13">The sequence shown here is derived from an EMBL/GenBank/DDBJ whole genome shotgun (WGS) entry which is preliminary data.</text>
</comment>
<dbReference type="Gene3D" id="3.40.470.10">
    <property type="entry name" value="Uracil-DNA glycosylase-like domain"/>
    <property type="match status" value="1"/>
</dbReference>
<dbReference type="InterPro" id="IPR000477">
    <property type="entry name" value="RT_dom"/>
</dbReference>
<evidence type="ECO:0000256" key="7">
    <source>
        <dbReference type="ARBA" id="ARBA00022763"/>
    </source>
</evidence>
<dbReference type="PANTHER" id="PTHR33693">
    <property type="entry name" value="TYPE-5 URACIL-DNA GLYCOSYLASE"/>
    <property type="match status" value="1"/>
</dbReference>
<dbReference type="PROSITE" id="PS50878">
    <property type="entry name" value="RT_POL"/>
    <property type="match status" value="1"/>
</dbReference>
<evidence type="ECO:0000256" key="1">
    <source>
        <dbReference type="ARBA" id="ARBA00001400"/>
    </source>
</evidence>
<comment type="catalytic activity">
    <reaction evidence="1">
        <text>Hydrolyzes single-stranded DNA or mismatched double-stranded DNA and polynucleotides, releasing free uracil.</text>
        <dbReference type="EC" id="3.2.2.27"/>
    </reaction>
</comment>
<accession>A0A1F5X4F9</accession>
<sequence>HRAVSNLEKYCRKLSQNNHLNIFALKCDVKNFFDSIDQSILLKIIKNEVEDENAIWLIQKIIVSFEKSKDKGLPLGNVTSQLFSNIYLNELDQFVKHKLKIKYYVRYCDDFIVLSSEKNGLIELAETINSFLGNNLGLSLHPGKIVIRKWRQGIDFLGYVTMPYRRVLRTKTKNRIFTKINDKNIQSYLGILKHCNGYKIEQNILKMTKAGELENLKRAIEADKSLSLYGAANLVFGEGNPEAEVMFIGEAPGFHENKQMRPFVGLAGKLLNKLLAEIKWPRESIYITNIVKRRPPKNRDPLPKEIKAYGPYLKKQIKIINPKIIAPLGRFAMNYFLPTEKISQAHGKAYTLRGKIILPLYHPAAALRSTAVLKDLEADFKKLPILLNRAVL</sequence>
<evidence type="ECO:0000256" key="5">
    <source>
        <dbReference type="ARBA" id="ARBA00022485"/>
    </source>
</evidence>
<evidence type="ECO:0000313" key="13">
    <source>
        <dbReference type="EMBL" id="OGF82770.1"/>
    </source>
</evidence>
<dbReference type="EC" id="3.2.2.27" evidence="3"/>
<evidence type="ECO:0000256" key="6">
    <source>
        <dbReference type="ARBA" id="ARBA00022723"/>
    </source>
</evidence>
<dbReference type="NCBIfam" id="TIGR00758">
    <property type="entry name" value="UDG_fam4"/>
    <property type="match status" value="1"/>
</dbReference>
<evidence type="ECO:0000259" key="12">
    <source>
        <dbReference type="PROSITE" id="PS50878"/>
    </source>
</evidence>
<dbReference type="SMART" id="SM00986">
    <property type="entry name" value="UDG"/>
    <property type="match status" value="1"/>
</dbReference>
<dbReference type="InterPro" id="IPR036895">
    <property type="entry name" value="Uracil-DNA_glycosylase-like_sf"/>
</dbReference>
<name>A0A1F5X4F9_9BACT</name>
<dbReference type="InterPro" id="IPR005122">
    <property type="entry name" value="Uracil-DNA_glycosylase-like"/>
</dbReference>
<dbReference type="GO" id="GO:0046872">
    <property type="term" value="F:metal ion binding"/>
    <property type="evidence" value="ECO:0007669"/>
    <property type="project" value="UniProtKB-KW"/>
</dbReference>
<dbReference type="InterPro" id="IPR043502">
    <property type="entry name" value="DNA/RNA_pol_sf"/>
</dbReference>
<protein>
    <recommendedName>
        <fullName evidence="4">Type-4 uracil-DNA glycosylase</fullName>
        <ecNumber evidence="3">3.2.2.27</ecNumber>
    </recommendedName>
</protein>
<evidence type="ECO:0000256" key="3">
    <source>
        <dbReference type="ARBA" id="ARBA00012030"/>
    </source>
</evidence>
<dbReference type="EMBL" id="MFIA01000018">
    <property type="protein sequence ID" value="OGF82770.1"/>
    <property type="molecule type" value="Genomic_DNA"/>
</dbReference>
<dbReference type="SUPFAM" id="SSF52141">
    <property type="entry name" value="Uracil-DNA glycosylase-like"/>
    <property type="match status" value="1"/>
</dbReference>
<dbReference type="Pfam" id="PF00078">
    <property type="entry name" value="RVT_1"/>
    <property type="match status" value="1"/>
</dbReference>
<evidence type="ECO:0000256" key="8">
    <source>
        <dbReference type="ARBA" id="ARBA00022801"/>
    </source>
</evidence>
<feature type="domain" description="Reverse transcriptase" evidence="12">
    <location>
        <begin position="1"/>
        <end position="161"/>
    </location>
</feature>
<dbReference type="Pfam" id="PF03167">
    <property type="entry name" value="UDG"/>
    <property type="match status" value="1"/>
</dbReference>
<dbReference type="CDD" id="cd10030">
    <property type="entry name" value="UDG-F4_TTUDGA_SPO1dp_like"/>
    <property type="match status" value="1"/>
</dbReference>
<keyword evidence="8" id="KW-0378">Hydrolase</keyword>
<evidence type="ECO:0000256" key="4">
    <source>
        <dbReference type="ARBA" id="ARBA00019403"/>
    </source>
</evidence>
<dbReference type="InterPro" id="IPR005273">
    <property type="entry name" value="Ura-DNA_glyco_family4"/>
</dbReference>
<keyword evidence="11" id="KW-0234">DNA repair</keyword>
<dbReference type="SMART" id="SM00987">
    <property type="entry name" value="UreE_C"/>
    <property type="match status" value="1"/>
</dbReference>
<dbReference type="SUPFAM" id="SSF56672">
    <property type="entry name" value="DNA/RNA polymerases"/>
    <property type="match status" value="1"/>
</dbReference>
<gene>
    <name evidence="13" type="ORF">A2924_03540</name>
</gene>
<keyword evidence="6" id="KW-0479">Metal-binding</keyword>
<evidence type="ECO:0000256" key="11">
    <source>
        <dbReference type="ARBA" id="ARBA00023204"/>
    </source>
</evidence>
<keyword evidence="10" id="KW-0411">Iron-sulfur</keyword>
<dbReference type="CDD" id="cd01646">
    <property type="entry name" value="RT_Bac_retron_I"/>
    <property type="match status" value="1"/>
</dbReference>
<dbReference type="PANTHER" id="PTHR33693:SF1">
    <property type="entry name" value="TYPE-4 URACIL-DNA GLYCOSYLASE"/>
    <property type="match status" value="1"/>
</dbReference>
<evidence type="ECO:0000256" key="9">
    <source>
        <dbReference type="ARBA" id="ARBA00023004"/>
    </source>
</evidence>
<keyword evidence="5" id="KW-0004">4Fe-4S</keyword>
<keyword evidence="9" id="KW-0408">Iron</keyword>
<evidence type="ECO:0000256" key="10">
    <source>
        <dbReference type="ARBA" id="ARBA00023014"/>
    </source>
</evidence>
<evidence type="ECO:0000313" key="14">
    <source>
        <dbReference type="Proteomes" id="UP000178046"/>
    </source>
</evidence>
<organism evidence="13 14">
    <name type="scientific">Candidatus Giovannonibacteria bacterium RIFCSPLOWO2_01_FULL_44_16</name>
    <dbReference type="NCBI Taxonomy" id="1798348"/>
    <lineage>
        <taxon>Bacteria</taxon>
        <taxon>Candidatus Giovannoniibacteriota</taxon>
    </lineage>
</organism>
<proteinExistence type="inferred from homology"/>